<feature type="region of interest" description="Disordered" evidence="1">
    <location>
        <begin position="71"/>
        <end position="99"/>
    </location>
</feature>
<organism evidence="2 3">
    <name type="scientific">Portunus trituberculatus</name>
    <name type="common">Swimming crab</name>
    <name type="synonym">Neptunus trituberculatus</name>
    <dbReference type="NCBI Taxonomy" id="210409"/>
    <lineage>
        <taxon>Eukaryota</taxon>
        <taxon>Metazoa</taxon>
        <taxon>Ecdysozoa</taxon>
        <taxon>Arthropoda</taxon>
        <taxon>Crustacea</taxon>
        <taxon>Multicrustacea</taxon>
        <taxon>Malacostraca</taxon>
        <taxon>Eumalacostraca</taxon>
        <taxon>Eucarida</taxon>
        <taxon>Decapoda</taxon>
        <taxon>Pleocyemata</taxon>
        <taxon>Brachyura</taxon>
        <taxon>Eubrachyura</taxon>
        <taxon>Portunoidea</taxon>
        <taxon>Portunidae</taxon>
        <taxon>Portuninae</taxon>
        <taxon>Portunus</taxon>
    </lineage>
</organism>
<protein>
    <submittedName>
        <fullName evidence="2">Uncharacterized protein</fullName>
    </submittedName>
</protein>
<comment type="caution">
    <text evidence="2">The sequence shown here is derived from an EMBL/GenBank/DDBJ whole genome shotgun (WGS) entry which is preliminary data.</text>
</comment>
<evidence type="ECO:0000313" key="2">
    <source>
        <dbReference type="EMBL" id="MPC91756.1"/>
    </source>
</evidence>
<gene>
    <name evidence="2" type="ORF">E2C01_086813</name>
</gene>
<feature type="compositionally biased region" description="Acidic residues" evidence="1">
    <location>
        <begin position="78"/>
        <end position="99"/>
    </location>
</feature>
<evidence type="ECO:0000313" key="3">
    <source>
        <dbReference type="Proteomes" id="UP000324222"/>
    </source>
</evidence>
<name>A0A5B7JCF6_PORTR</name>
<dbReference type="EMBL" id="VSRR010088838">
    <property type="protein sequence ID" value="MPC91756.1"/>
    <property type="molecule type" value="Genomic_DNA"/>
</dbReference>
<reference evidence="2 3" key="1">
    <citation type="submission" date="2019-05" db="EMBL/GenBank/DDBJ databases">
        <title>Another draft genome of Portunus trituberculatus and its Hox gene families provides insights of decapod evolution.</title>
        <authorList>
            <person name="Jeong J.-H."/>
            <person name="Song I."/>
            <person name="Kim S."/>
            <person name="Choi T."/>
            <person name="Kim D."/>
            <person name="Ryu S."/>
            <person name="Kim W."/>
        </authorList>
    </citation>
    <scope>NUCLEOTIDE SEQUENCE [LARGE SCALE GENOMIC DNA]</scope>
    <source>
        <tissue evidence="2">Muscle</tissue>
    </source>
</reference>
<proteinExistence type="predicted"/>
<dbReference type="AlphaFoldDB" id="A0A5B7JCF6"/>
<evidence type="ECO:0000256" key="1">
    <source>
        <dbReference type="SAM" id="MobiDB-lite"/>
    </source>
</evidence>
<sequence length="99" mass="11330">MTLFLLSPGAEWIPPPPQRSWLAEAVAAVRPEIFPVYPHSTKKLFDFLNVGDNLENENIVVYSSSFCKVGEEAKEDKDREEEDKDENENENEEDAEDTE</sequence>
<dbReference type="Proteomes" id="UP000324222">
    <property type="component" value="Unassembled WGS sequence"/>
</dbReference>
<accession>A0A5B7JCF6</accession>
<keyword evidence="3" id="KW-1185">Reference proteome</keyword>